<name>A0AAU7P158_9GAMM</name>
<dbReference type="Pfam" id="PF04333">
    <property type="entry name" value="MlaA"/>
    <property type="match status" value="1"/>
</dbReference>
<accession>A0AAU7P158</accession>
<protein>
    <submittedName>
        <fullName evidence="4">VacJ family lipoprotein</fullName>
    </submittedName>
</protein>
<keyword evidence="4" id="KW-0449">Lipoprotein</keyword>
<dbReference type="AlphaFoldDB" id="A0AAU7P158"/>
<dbReference type="KEGG" id="mech:Q9L42_016165"/>
<evidence type="ECO:0000313" key="4">
    <source>
        <dbReference type="EMBL" id="XBS22601.1"/>
    </source>
</evidence>
<reference evidence="4 5" key="1">
    <citation type="journal article" date="2024" name="Microbiology">
        <title>Methylomarinum rosea sp. nov., a novel halophilic methanotrophic bacterium from the hypersaline Lake Elton.</title>
        <authorList>
            <person name="Suleimanov R.Z."/>
            <person name="Oshkin I.Y."/>
            <person name="Danilova O.V."/>
            <person name="Suzina N.E."/>
            <person name="Dedysh S.N."/>
        </authorList>
    </citation>
    <scope>NUCLEOTIDE SEQUENCE [LARGE SCALE GENOMIC DNA]</scope>
    <source>
        <strain evidence="4 5">Ch1-1</strain>
    </source>
</reference>
<feature type="signal peptide" evidence="3">
    <location>
        <begin position="1"/>
        <end position="30"/>
    </location>
</feature>
<dbReference type="PANTHER" id="PTHR30035:SF3">
    <property type="entry name" value="INTERMEMBRANE PHOSPHOLIPID TRANSPORT SYSTEM LIPOPROTEIN MLAA"/>
    <property type="match status" value="1"/>
</dbReference>
<comment type="similarity">
    <text evidence="1">Belongs to the MlaA family.</text>
</comment>
<evidence type="ECO:0000256" key="1">
    <source>
        <dbReference type="ARBA" id="ARBA00010634"/>
    </source>
</evidence>
<sequence>MVSENLQNKNISGALLALMVAVALSLSGCAGTQVAEQEAVAEEVVTEAVAEAEASKTDELETDVVEQEDEVDPYEGFNRKVFVFNDKLDTYVAKPISDAYLWVTPEFVQTGVANFFSNLKDINVVLNDVMQGKLQQGLEDTGRFTMNSTVGLLGLFDVAKEVGLEKHEEDFDQTLAVWGVPEGPYLVLPILGPTTSRGLPGGVFDAAANPTTYVGLPVQLIAMLNARANAEGALKFIDEAALDPYVFTRESFLQYRRNLVADGKIDISDDVFDLEDEFYEEELYEEEGGNGADITEQQQTAEVEEDIDLISDQQPQEVVTTVDVAENKLAQAEGFKLRLSADIEEFDQASGSFDSAVRSFDEATRSFEQAVEKLDRLENN</sequence>
<dbReference type="PANTHER" id="PTHR30035">
    <property type="entry name" value="LIPOPROTEIN VACJ-RELATED"/>
    <property type="match status" value="1"/>
</dbReference>
<dbReference type="EMBL" id="CP157743">
    <property type="protein sequence ID" value="XBS22601.1"/>
    <property type="molecule type" value="Genomic_DNA"/>
</dbReference>
<keyword evidence="2 3" id="KW-0732">Signal</keyword>
<evidence type="ECO:0000256" key="3">
    <source>
        <dbReference type="SAM" id="SignalP"/>
    </source>
</evidence>
<dbReference type="Proteomes" id="UP001225378">
    <property type="component" value="Chromosome"/>
</dbReference>
<dbReference type="InterPro" id="IPR007428">
    <property type="entry name" value="MlaA"/>
</dbReference>
<feature type="chain" id="PRO_5043772886" evidence="3">
    <location>
        <begin position="31"/>
        <end position="380"/>
    </location>
</feature>
<dbReference type="GO" id="GO:0016020">
    <property type="term" value="C:membrane"/>
    <property type="evidence" value="ECO:0007669"/>
    <property type="project" value="InterPro"/>
</dbReference>
<evidence type="ECO:0000313" key="5">
    <source>
        <dbReference type="Proteomes" id="UP001225378"/>
    </source>
</evidence>
<keyword evidence="5" id="KW-1185">Reference proteome</keyword>
<dbReference type="GO" id="GO:0120010">
    <property type="term" value="P:intermembrane phospholipid transfer"/>
    <property type="evidence" value="ECO:0007669"/>
    <property type="project" value="TreeGrafter"/>
</dbReference>
<organism evidence="4 5">
    <name type="scientific">Methylomarinum roseum</name>
    <dbReference type="NCBI Taxonomy" id="3067653"/>
    <lineage>
        <taxon>Bacteria</taxon>
        <taxon>Pseudomonadati</taxon>
        <taxon>Pseudomonadota</taxon>
        <taxon>Gammaproteobacteria</taxon>
        <taxon>Methylococcales</taxon>
        <taxon>Methylococcaceae</taxon>
        <taxon>Methylomarinum</taxon>
    </lineage>
</organism>
<evidence type="ECO:0000256" key="2">
    <source>
        <dbReference type="ARBA" id="ARBA00022729"/>
    </source>
</evidence>
<gene>
    <name evidence="4" type="ORF">Q9L42_016165</name>
</gene>
<proteinExistence type="inferred from homology"/>
<dbReference type="PRINTS" id="PR01805">
    <property type="entry name" value="VACJLIPOPROT"/>
</dbReference>